<name>A0A815T2Y4_ADIRI</name>
<comment type="caution">
    <text evidence="3">The sequence shown here is derived from an EMBL/GenBank/DDBJ whole genome shotgun (WGS) entry which is preliminary data.</text>
</comment>
<organism evidence="3 4">
    <name type="scientific">Adineta ricciae</name>
    <name type="common">Rotifer</name>
    <dbReference type="NCBI Taxonomy" id="249248"/>
    <lineage>
        <taxon>Eukaryota</taxon>
        <taxon>Metazoa</taxon>
        <taxon>Spiralia</taxon>
        <taxon>Gnathifera</taxon>
        <taxon>Rotifera</taxon>
        <taxon>Eurotatoria</taxon>
        <taxon>Bdelloidea</taxon>
        <taxon>Adinetida</taxon>
        <taxon>Adinetidae</taxon>
        <taxon>Adineta</taxon>
    </lineage>
</organism>
<dbReference type="SUPFAM" id="SSF50494">
    <property type="entry name" value="Trypsin-like serine proteases"/>
    <property type="match status" value="1"/>
</dbReference>
<dbReference type="InterPro" id="IPR043504">
    <property type="entry name" value="Peptidase_S1_PA_chymotrypsin"/>
</dbReference>
<feature type="non-terminal residue" evidence="3">
    <location>
        <position position="1"/>
    </location>
</feature>
<evidence type="ECO:0000256" key="1">
    <source>
        <dbReference type="ARBA" id="ARBA00023157"/>
    </source>
</evidence>
<gene>
    <name evidence="3" type="ORF">XAT740_LOCUS39717</name>
</gene>
<dbReference type="Pfam" id="PF00089">
    <property type="entry name" value="Trypsin"/>
    <property type="match status" value="1"/>
</dbReference>
<dbReference type="Proteomes" id="UP000663828">
    <property type="component" value="Unassembled WGS sequence"/>
</dbReference>
<dbReference type="GO" id="GO:0006508">
    <property type="term" value="P:proteolysis"/>
    <property type="evidence" value="ECO:0007669"/>
    <property type="project" value="InterPro"/>
</dbReference>
<accession>A0A815T2Y4</accession>
<reference evidence="3" key="1">
    <citation type="submission" date="2021-02" db="EMBL/GenBank/DDBJ databases">
        <authorList>
            <person name="Nowell W R."/>
        </authorList>
    </citation>
    <scope>NUCLEOTIDE SEQUENCE</scope>
</reference>
<dbReference type="InterPro" id="IPR009003">
    <property type="entry name" value="Peptidase_S1_PA"/>
</dbReference>
<dbReference type="PROSITE" id="PS00135">
    <property type="entry name" value="TRYPSIN_SER"/>
    <property type="match status" value="1"/>
</dbReference>
<sequence length="120" mass="13342">ANSIFDIDRQFCAMVDGGGKDSCQGDSGGPIHQWLGDHWEQVGIVSFGQQCAHVNNPGIYTRLSFYYDWIQSVIQTKTNQTTTSSTLKPTSNTAGQTTTVFDAIQIYLFLFYVFTQGIDE</sequence>
<dbReference type="GO" id="GO:0004252">
    <property type="term" value="F:serine-type endopeptidase activity"/>
    <property type="evidence" value="ECO:0007669"/>
    <property type="project" value="InterPro"/>
</dbReference>
<keyword evidence="1" id="KW-1015">Disulfide bond</keyword>
<evidence type="ECO:0000313" key="4">
    <source>
        <dbReference type="Proteomes" id="UP000663828"/>
    </source>
</evidence>
<protein>
    <recommendedName>
        <fullName evidence="2">Peptidase S1 domain-containing protein</fullName>
    </recommendedName>
</protein>
<dbReference type="EMBL" id="CAJNOR010004436">
    <property type="protein sequence ID" value="CAF1502123.1"/>
    <property type="molecule type" value="Genomic_DNA"/>
</dbReference>
<keyword evidence="4" id="KW-1185">Reference proteome</keyword>
<dbReference type="Gene3D" id="2.40.10.10">
    <property type="entry name" value="Trypsin-like serine proteases"/>
    <property type="match status" value="1"/>
</dbReference>
<dbReference type="InterPro" id="IPR001254">
    <property type="entry name" value="Trypsin_dom"/>
</dbReference>
<dbReference type="AlphaFoldDB" id="A0A815T2Y4"/>
<evidence type="ECO:0000259" key="2">
    <source>
        <dbReference type="PROSITE" id="PS50240"/>
    </source>
</evidence>
<dbReference type="InterPro" id="IPR033116">
    <property type="entry name" value="TRYPSIN_SER"/>
</dbReference>
<evidence type="ECO:0000313" key="3">
    <source>
        <dbReference type="EMBL" id="CAF1502123.1"/>
    </source>
</evidence>
<dbReference type="PANTHER" id="PTHR24253:SF176">
    <property type="entry name" value="CORIN, ISOFORM B"/>
    <property type="match status" value="1"/>
</dbReference>
<feature type="domain" description="Peptidase S1" evidence="2">
    <location>
        <begin position="1"/>
        <end position="75"/>
    </location>
</feature>
<dbReference type="PANTHER" id="PTHR24253">
    <property type="entry name" value="TRANSMEMBRANE PROTEASE SERINE"/>
    <property type="match status" value="1"/>
</dbReference>
<proteinExistence type="predicted"/>
<dbReference type="PROSITE" id="PS50240">
    <property type="entry name" value="TRYPSIN_DOM"/>
    <property type="match status" value="1"/>
</dbReference>